<feature type="region of interest" description="Disordered" evidence="1">
    <location>
        <begin position="57"/>
        <end position="76"/>
    </location>
</feature>
<dbReference type="EMBL" id="ANOH01000164">
    <property type="protein sequence ID" value="EMI56189.1"/>
    <property type="molecule type" value="Genomic_DNA"/>
</dbReference>
<accession>M5U4K0</accession>
<comment type="caution">
    <text evidence="2">The sequence shown here is derived from an EMBL/GenBank/DDBJ whole genome shotgun (WGS) entry which is preliminary data.</text>
</comment>
<dbReference type="OrthoDB" id="291047at2"/>
<dbReference type="AlphaFoldDB" id="M5U4K0"/>
<evidence type="ECO:0000313" key="3">
    <source>
        <dbReference type="Proteomes" id="UP000011885"/>
    </source>
</evidence>
<dbReference type="RefSeq" id="WP_008677953.1">
    <property type="nucleotide sequence ID" value="NZ_ANOH01000164.1"/>
</dbReference>
<sequence length="458" mass="49637">MALPRWLLLFSFSGKRMMCFSSQFTNSFMALLTITALLLGATPAFGQIGDAAPIIAPNSPFDPPSGTANPASVPSHAPEIRTRVAERANEVLDDVVSIQGQVQLRELDQFLAERLDIGVLLDHRGIEIAGLNPETVSMVIDQSEQPLRTILRKTLQPLGLRAVVQDEGLVITADFAELARRGISTDKWIGIKDEVAERVNAALDTQLNLEFVDTPLVEAIVILSRETGFPIRIDRMSLEELGLTDDVPVSFYCAIAPTAKPSVFNDISADPFAPAFEAPSQSVSATPTTDPSHEPNSAPEEENASKPQSPSEPEKTFALRVILASICRPLDLTYTIRDETIVITSIEHAHSDLLSKIYFLEGTGLPVGDYSVVLDLIQASLDPENWENLGGTGTIMPVGTGTENRPAILVSTTATTHEMIQSLMRSLRDTHVGPDPIVTPKPSEEIQKPNVVTNGGMF</sequence>
<keyword evidence="3" id="KW-1185">Reference proteome</keyword>
<name>M5U4K0_9BACT</name>
<dbReference type="Proteomes" id="UP000011885">
    <property type="component" value="Unassembled WGS sequence"/>
</dbReference>
<protein>
    <submittedName>
        <fullName evidence="2">Signal peptide protein</fullName>
    </submittedName>
</protein>
<dbReference type="PATRIC" id="fig|1263870.3.peg.2537"/>
<feature type="compositionally biased region" description="Polar residues" evidence="1">
    <location>
        <begin position="279"/>
        <end position="290"/>
    </location>
</feature>
<evidence type="ECO:0000256" key="1">
    <source>
        <dbReference type="SAM" id="MobiDB-lite"/>
    </source>
</evidence>
<proteinExistence type="predicted"/>
<evidence type="ECO:0000313" key="2">
    <source>
        <dbReference type="EMBL" id="EMI56189.1"/>
    </source>
</evidence>
<feature type="region of interest" description="Disordered" evidence="1">
    <location>
        <begin position="434"/>
        <end position="458"/>
    </location>
</feature>
<gene>
    <name evidence="2" type="ORF">RSSM_02386</name>
</gene>
<organism evidence="2 3">
    <name type="scientific">Rhodopirellula sallentina SM41</name>
    <dbReference type="NCBI Taxonomy" id="1263870"/>
    <lineage>
        <taxon>Bacteria</taxon>
        <taxon>Pseudomonadati</taxon>
        <taxon>Planctomycetota</taxon>
        <taxon>Planctomycetia</taxon>
        <taxon>Pirellulales</taxon>
        <taxon>Pirellulaceae</taxon>
        <taxon>Rhodopirellula</taxon>
    </lineage>
</organism>
<feature type="region of interest" description="Disordered" evidence="1">
    <location>
        <begin position="278"/>
        <end position="312"/>
    </location>
</feature>
<reference evidence="2 3" key="1">
    <citation type="journal article" date="2013" name="Mar. Genomics">
        <title>Expression of sulfatases in Rhodopirellula baltica and the diversity of sulfatases in the genus Rhodopirellula.</title>
        <authorList>
            <person name="Wegner C.E."/>
            <person name="Richter-Heitmann T."/>
            <person name="Klindworth A."/>
            <person name="Klockow C."/>
            <person name="Richter M."/>
            <person name="Achstetter T."/>
            <person name="Glockner F.O."/>
            <person name="Harder J."/>
        </authorList>
    </citation>
    <scope>NUCLEOTIDE SEQUENCE [LARGE SCALE GENOMIC DNA]</scope>
    <source>
        <strain evidence="2 3">SM41</strain>
    </source>
</reference>